<protein>
    <recommendedName>
        <fullName evidence="7">Flagellar protein</fullName>
    </recommendedName>
</protein>
<keyword evidence="1 7" id="KW-1003">Cell membrane</keyword>
<evidence type="ECO:0000256" key="8">
    <source>
        <dbReference type="SAM" id="MobiDB-lite"/>
    </source>
</evidence>
<evidence type="ECO:0000256" key="2">
    <source>
        <dbReference type="ARBA" id="ARBA00022692"/>
    </source>
</evidence>
<dbReference type="EMBL" id="CP051461">
    <property type="protein sequence ID" value="QJC55152.1"/>
    <property type="molecule type" value="Genomic_DNA"/>
</dbReference>
<organism evidence="9 10">
    <name type="scientific">Polaromonas vacuolata</name>
    <dbReference type="NCBI Taxonomy" id="37448"/>
    <lineage>
        <taxon>Bacteria</taxon>
        <taxon>Pseudomonadati</taxon>
        <taxon>Pseudomonadota</taxon>
        <taxon>Betaproteobacteria</taxon>
        <taxon>Burkholderiales</taxon>
        <taxon>Comamonadaceae</taxon>
        <taxon>Polaromonas</taxon>
    </lineage>
</organism>
<dbReference type="GO" id="GO:0044781">
    <property type="term" value="P:bacterial-type flagellum organization"/>
    <property type="evidence" value="ECO:0007669"/>
    <property type="project" value="UniProtKB-UniRule"/>
</dbReference>
<keyword evidence="9" id="KW-0282">Flagellum</keyword>
<evidence type="ECO:0000256" key="1">
    <source>
        <dbReference type="ARBA" id="ARBA00022475"/>
    </source>
</evidence>
<feature type="region of interest" description="Disordered" evidence="8">
    <location>
        <begin position="138"/>
        <end position="157"/>
    </location>
</feature>
<proteinExistence type="inferred from homology"/>
<keyword evidence="9" id="KW-0969">Cilium</keyword>
<dbReference type="InterPro" id="IPR022781">
    <property type="entry name" value="Flagellar_biosynth_FliO"/>
</dbReference>
<gene>
    <name evidence="9" type="primary">fliO</name>
    <name evidence="9" type="ORF">HC248_00415</name>
</gene>
<dbReference type="InterPro" id="IPR052205">
    <property type="entry name" value="FliO/MopB"/>
</dbReference>
<dbReference type="NCBIfam" id="TIGR03500">
    <property type="entry name" value="FliO_TIGR"/>
    <property type="match status" value="1"/>
</dbReference>
<dbReference type="GO" id="GO:0005886">
    <property type="term" value="C:plasma membrane"/>
    <property type="evidence" value="ECO:0007669"/>
    <property type="project" value="UniProtKB-SubCell"/>
</dbReference>
<evidence type="ECO:0000256" key="3">
    <source>
        <dbReference type="ARBA" id="ARBA00022989"/>
    </source>
</evidence>
<dbReference type="Pfam" id="PF04347">
    <property type="entry name" value="FliO"/>
    <property type="match status" value="1"/>
</dbReference>
<dbReference type="KEGG" id="pvac:HC248_00415"/>
<keyword evidence="2 7" id="KW-0812">Transmembrane</keyword>
<keyword evidence="4 7" id="KW-0472">Membrane</keyword>
<evidence type="ECO:0000313" key="10">
    <source>
        <dbReference type="Proteomes" id="UP000502041"/>
    </source>
</evidence>
<evidence type="ECO:0000256" key="5">
    <source>
        <dbReference type="ARBA" id="ARBA00023143"/>
    </source>
</evidence>
<accession>A0A6H2H5J5</accession>
<dbReference type="GO" id="GO:0009425">
    <property type="term" value="C:bacterial-type flagellum basal body"/>
    <property type="evidence" value="ECO:0007669"/>
    <property type="project" value="UniProtKB-SubCell"/>
</dbReference>
<evidence type="ECO:0000313" key="9">
    <source>
        <dbReference type="EMBL" id="QJC55152.1"/>
    </source>
</evidence>
<comment type="similarity">
    <text evidence="6 7">Belongs to the FliO/MopB family.</text>
</comment>
<evidence type="ECO:0000256" key="7">
    <source>
        <dbReference type="RuleBase" id="RU362064"/>
    </source>
</evidence>
<evidence type="ECO:0000256" key="6">
    <source>
        <dbReference type="ARBA" id="ARBA00037937"/>
    </source>
</evidence>
<keyword evidence="3 7" id="KW-1133">Transmembrane helix</keyword>
<dbReference type="PANTHER" id="PTHR38766">
    <property type="entry name" value="FLAGELLAR PROTEIN FLIO"/>
    <property type="match status" value="1"/>
</dbReference>
<comment type="subcellular location">
    <subcellularLocation>
        <location evidence="7">Cell membrane</location>
    </subcellularLocation>
    <subcellularLocation>
        <location evidence="7">Bacterial flagellum basal body</location>
    </subcellularLocation>
</comment>
<name>A0A6H2H5J5_9BURK</name>
<evidence type="ECO:0000256" key="4">
    <source>
        <dbReference type="ARBA" id="ARBA00023136"/>
    </source>
</evidence>
<keyword evidence="9" id="KW-0966">Cell projection</keyword>
<dbReference type="Proteomes" id="UP000502041">
    <property type="component" value="Chromosome"/>
</dbReference>
<keyword evidence="5 7" id="KW-0975">Bacterial flagellum</keyword>
<sequence length="183" mass="19241">MALDPFKHGCHLLRSLRLRTATLVAGLLSLSLKAAAIIPTAVPSAATESTRGVGGAGILQALLGLAFVIGLIFFCGWAAKRFGLRQPGSGTLLKLISSVSLGQREKVVVIEVGVTWLVLGVTPTQVNLLHSMDAEPTELDDEIDEAGKSGAPTSNKSGMKLSEAFAQKLMETLNRQRPPGKGK</sequence>
<dbReference type="PANTHER" id="PTHR38766:SF1">
    <property type="entry name" value="FLAGELLAR PROTEIN FLIO"/>
    <property type="match status" value="1"/>
</dbReference>
<feature type="transmembrane region" description="Helical" evidence="7">
    <location>
        <begin position="21"/>
        <end position="38"/>
    </location>
</feature>
<reference evidence="9 10" key="1">
    <citation type="submission" date="2020-04" db="EMBL/GenBank/DDBJ databases">
        <title>Complete genome of a Psychrophilic, Marine, Gas Vacuolate Bacterium Polaromonas vacuolata KCTC 22033T.</title>
        <authorList>
            <person name="Hwang K."/>
            <person name="Kim K.M."/>
        </authorList>
    </citation>
    <scope>NUCLEOTIDE SEQUENCE [LARGE SCALE GENOMIC DNA]</scope>
    <source>
        <strain evidence="9 10">KCTC 22033</strain>
    </source>
</reference>
<feature type="transmembrane region" description="Helical" evidence="7">
    <location>
        <begin position="58"/>
        <end position="79"/>
    </location>
</feature>
<keyword evidence="10" id="KW-1185">Reference proteome</keyword>
<dbReference type="AlphaFoldDB" id="A0A6H2H5J5"/>